<sequence>MNIISNKFLNDISGSGKETCCAIFSYTRPNHHTISTYEMPGSFDELIRRIKEKDYPTTIGNQELSLVDISISCMLDF</sequence>
<organism evidence="1">
    <name type="scientific">Candidatus Berkiella aquae</name>
    <dbReference type="NCBI Taxonomy" id="295108"/>
    <lineage>
        <taxon>Bacteria</taxon>
        <taxon>Pseudomonadati</taxon>
        <taxon>Pseudomonadota</taxon>
        <taxon>Gammaproteobacteria</taxon>
        <taxon>Candidatus Berkiellales</taxon>
        <taxon>Candidatus Berkiellaceae</taxon>
        <taxon>Candidatus Berkiella</taxon>
    </lineage>
</organism>
<gene>
    <name evidence="2" type="ORF">HT99x_008945</name>
    <name evidence="1" type="ORF">HT99x_01387</name>
</gene>
<dbReference type="EMBL" id="LKAJ02000001">
    <property type="protein sequence ID" value="MCS5711562.1"/>
    <property type="molecule type" value="Genomic_DNA"/>
</dbReference>
<dbReference type="RefSeq" id="WP_075066011.1">
    <property type="nucleotide sequence ID" value="NZ_LKAJ02000001.1"/>
</dbReference>
<protein>
    <submittedName>
        <fullName evidence="1">Uncharacterized protein</fullName>
    </submittedName>
</protein>
<evidence type="ECO:0000313" key="1">
    <source>
        <dbReference type="EMBL" id="KRG21634.1"/>
    </source>
</evidence>
<reference evidence="2" key="2">
    <citation type="journal article" date="2016" name="Genome Announc.">
        <title>Draft Genome Sequences of Two Novel Amoeba-Resistant Intranuclear Bacteria, 'Candidatus Berkiella cookevillensis' and 'Candidatus Berkiella aquae'.</title>
        <authorList>
            <person name="Mehari Y.T."/>
            <person name="Arivett B.A."/>
            <person name="Farone A.L."/>
            <person name="Gunderson J.H."/>
            <person name="Farone M.B."/>
        </authorList>
    </citation>
    <scope>NUCLEOTIDE SEQUENCE</scope>
    <source>
        <strain evidence="2">HT99</strain>
    </source>
</reference>
<name>A0A0Q9YV92_9GAMM</name>
<evidence type="ECO:0000313" key="3">
    <source>
        <dbReference type="Proteomes" id="UP000051497"/>
    </source>
</evidence>
<proteinExistence type="predicted"/>
<evidence type="ECO:0000313" key="2">
    <source>
        <dbReference type="EMBL" id="MCS5711562.1"/>
    </source>
</evidence>
<dbReference type="STRING" id="295108.HT99x_01387"/>
<reference evidence="1" key="1">
    <citation type="submission" date="2015-09" db="EMBL/GenBank/DDBJ databases">
        <title>Draft Genome Sequences of Two Novel Amoeba-resistant Intranuclear Bacteria, Candidatus Berkiella cookevillensis and Candidatus Berkiella aquae.</title>
        <authorList>
            <person name="Mehari Y.T."/>
            <person name="Arivett B.A."/>
            <person name="Farone A.L."/>
            <person name="Gunderson J.H."/>
            <person name="Farone M.B."/>
        </authorList>
    </citation>
    <scope>NUCLEOTIDE SEQUENCE [LARGE SCALE GENOMIC DNA]</scope>
    <source>
        <strain evidence="1">HT99</strain>
    </source>
</reference>
<keyword evidence="3" id="KW-1185">Reference proteome</keyword>
<dbReference type="Proteomes" id="UP000051497">
    <property type="component" value="Unassembled WGS sequence"/>
</dbReference>
<dbReference type="EMBL" id="LKAJ01000004">
    <property type="protein sequence ID" value="KRG21634.1"/>
    <property type="molecule type" value="Genomic_DNA"/>
</dbReference>
<reference evidence="2" key="3">
    <citation type="submission" date="2021-06" db="EMBL/GenBank/DDBJ databases">
        <title>Genomic Description and Analysis of Intracellular Bacteria, Candidatus Berkiella cookevillensis and Candidatus Berkiella aquae.</title>
        <authorList>
            <person name="Kidane D.T."/>
            <person name="Mehari Y.T."/>
            <person name="Rice F.C."/>
            <person name="Arivett B.A."/>
            <person name="Farone A.L."/>
            <person name="Berk S.G."/>
            <person name="Farone M.B."/>
        </authorList>
    </citation>
    <scope>NUCLEOTIDE SEQUENCE</scope>
    <source>
        <strain evidence="2">HT99</strain>
    </source>
</reference>
<accession>A0A0Q9YV92</accession>
<dbReference type="AlphaFoldDB" id="A0A0Q9YV92"/>
<comment type="caution">
    <text evidence="1">The sequence shown here is derived from an EMBL/GenBank/DDBJ whole genome shotgun (WGS) entry which is preliminary data.</text>
</comment>